<feature type="compositionally biased region" description="Basic and acidic residues" evidence="1">
    <location>
        <begin position="63"/>
        <end position="79"/>
    </location>
</feature>
<reference evidence="3" key="1">
    <citation type="submission" date="2023-05" db="EMBL/GenBank/DDBJ databases">
        <title>Nepenthes gracilis genome sequencing.</title>
        <authorList>
            <person name="Fukushima K."/>
        </authorList>
    </citation>
    <scope>NUCLEOTIDE SEQUENCE</scope>
    <source>
        <strain evidence="3">SING2019-196</strain>
    </source>
</reference>
<comment type="caution">
    <text evidence="3">The sequence shown here is derived from an EMBL/GenBank/DDBJ whole genome shotgun (WGS) entry which is preliminary data.</text>
</comment>
<dbReference type="PANTHER" id="PTHR33700">
    <property type="entry name" value="MYB-LIKE PROTEIN X"/>
    <property type="match status" value="1"/>
</dbReference>
<accession>A0AAD3T861</accession>
<evidence type="ECO:0000256" key="2">
    <source>
        <dbReference type="SAM" id="Phobius"/>
    </source>
</evidence>
<gene>
    <name evidence="3" type="ORF">Nepgr_026466</name>
</gene>
<feature type="compositionally biased region" description="Polar residues" evidence="1">
    <location>
        <begin position="436"/>
        <end position="445"/>
    </location>
</feature>
<feature type="compositionally biased region" description="Polar residues" evidence="1">
    <location>
        <begin position="490"/>
        <end position="500"/>
    </location>
</feature>
<organism evidence="3 4">
    <name type="scientific">Nepenthes gracilis</name>
    <name type="common">Slender pitcher plant</name>
    <dbReference type="NCBI Taxonomy" id="150966"/>
    <lineage>
        <taxon>Eukaryota</taxon>
        <taxon>Viridiplantae</taxon>
        <taxon>Streptophyta</taxon>
        <taxon>Embryophyta</taxon>
        <taxon>Tracheophyta</taxon>
        <taxon>Spermatophyta</taxon>
        <taxon>Magnoliopsida</taxon>
        <taxon>eudicotyledons</taxon>
        <taxon>Gunneridae</taxon>
        <taxon>Pentapetalae</taxon>
        <taxon>Caryophyllales</taxon>
        <taxon>Nepenthaceae</taxon>
        <taxon>Nepenthes</taxon>
    </lineage>
</organism>
<name>A0AAD3T861_NEPGR</name>
<feature type="transmembrane region" description="Helical" evidence="2">
    <location>
        <begin position="20"/>
        <end position="37"/>
    </location>
</feature>
<evidence type="ECO:0000256" key="1">
    <source>
        <dbReference type="SAM" id="MobiDB-lite"/>
    </source>
</evidence>
<keyword evidence="2" id="KW-1133">Transmembrane helix</keyword>
<feature type="compositionally biased region" description="Polar residues" evidence="1">
    <location>
        <begin position="409"/>
        <end position="425"/>
    </location>
</feature>
<dbReference type="AlphaFoldDB" id="A0AAD3T861"/>
<sequence>MFKLSPRRNQRSKGFKVKHVLQLCVLLGVGIWLLYQIQNSHNKKAVDEEGSKVSEKLQDGFEKLKLGRKDLHPHDAEEKNQEEEEDETRHESGGTEAIDDLTQENVDGKTEGESGDFGVEEKEREDSVENGNEESREREIDDREVEAKETELKEERGQEGEIEKEDQSKEAEENKENKEKESEETGAGEGGKDTGENKIGEEEREETKENEKENGESEKQESQGSKEETEESGEKESEGKESVEEGNEGKTEESRTRETESQSENLASLDGQVQDGIEGNGNAAEEESEVGKLSSNGDNGDGEERKTQSNDSDNAKEEKSITVEENNESARKNNSSKMAREEEPNAESNKDERESNNPTANNSENHSSSPQNVTGETFDSQDHNKGDESSLGFVISEKIIETQERTEQSDSNSTNSSGIPESSDTAVAHIAYSDESGVSENNSDPSRVAYDGDQGTNSDHEAGKQEWKENDGSSRTNGSSDVKDNKLIDSSDSMNQNDQVDSSDKSTTENRLQIHRMRLTAGMWSSMIKSIL</sequence>
<evidence type="ECO:0000313" key="4">
    <source>
        <dbReference type="Proteomes" id="UP001279734"/>
    </source>
</evidence>
<feature type="compositionally biased region" description="Basic and acidic residues" evidence="1">
    <location>
        <begin position="398"/>
        <end position="408"/>
    </location>
</feature>
<feature type="compositionally biased region" description="Basic and acidic residues" evidence="1">
    <location>
        <begin position="302"/>
        <end position="322"/>
    </location>
</feature>
<feature type="compositionally biased region" description="Basic and acidic residues" evidence="1">
    <location>
        <begin position="119"/>
        <end position="183"/>
    </location>
</feature>
<feature type="compositionally biased region" description="Basic and acidic residues" evidence="1">
    <location>
        <begin position="458"/>
        <end position="472"/>
    </location>
</feature>
<dbReference type="Proteomes" id="UP001279734">
    <property type="component" value="Unassembled WGS sequence"/>
</dbReference>
<feature type="compositionally biased region" description="Polar residues" evidence="1">
    <location>
        <begin position="356"/>
        <end position="378"/>
    </location>
</feature>
<keyword evidence="4" id="KW-1185">Reference proteome</keyword>
<dbReference type="EMBL" id="BSYO01000028">
    <property type="protein sequence ID" value="GMH24623.1"/>
    <property type="molecule type" value="Genomic_DNA"/>
</dbReference>
<protein>
    <submittedName>
        <fullName evidence="3">Uncharacterized protein</fullName>
    </submittedName>
</protein>
<proteinExistence type="predicted"/>
<keyword evidence="2" id="KW-0472">Membrane</keyword>
<evidence type="ECO:0000313" key="3">
    <source>
        <dbReference type="EMBL" id="GMH24623.1"/>
    </source>
</evidence>
<keyword evidence="2" id="KW-0812">Transmembrane</keyword>
<feature type="compositionally biased region" description="Basic and acidic residues" evidence="1">
    <location>
        <begin position="190"/>
        <end position="260"/>
    </location>
</feature>
<feature type="region of interest" description="Disordered" evidence="1">
    <location>
        <begin position="63"/>
        <end position="512"/>
    </location>
</feature>
<feature type="compositionally biased region" description="Basic and acidic residues" evidence="1">
    <location>
        <begin position="338"/>
        <end position="355"/>
    </location>
</feature>
<dbReference type="PANTHER" id="PTHR33700:SF4">
    <property type="entry name" value="MYB-LIKE PROTEIN X"/>
    <property type="match status" value="1"/>
</dbReference>